<accession>A0ABR2JWY0</accession>
<keyword evidence="2" id="KW-1185">Reference proteome</keyword>
<evidence type="ECO:0000313" key="2">
    <source>
        <dbReference type="Proteomes" id="UP001470230"/>
    </source>
</evidence>
<reference evidence="1 2" key="1">
    <citation type="submission" date="2024-04" db="EMBL/GenBank/DDBJ databases">
        <title>Tritrichomonas musculus Genome.</title>
        <authorList>
            <person name="Alves-Ferreira E."/>
            <person name="Grigg M."/>
            <person name="Lorenzi H."/>
            <person name="Galac M."/>
        </authorList>
    </citation>
    <scope>NUCLEOTIDE SEQUENCE [LARGE SCALE GENOMIC DNA]</scope>
    <source>
        <strain evidence="1 2">EAF2021</strain>
    </source>
</reference>
<name>A0ABR2JWY0_9EUKA</name>
<gene>
    <name evidence="1" type="ORF">M9Y10_045935</name>
</gene>
<dbReference type="Proteomes" id="UP001470230">
    <property type="component" value="Unassembled WGS sequence"/>
</dbReference>
<evidence type="ECO:0008006" key="3">
    <source>
        <dbReference type="Google" id="ProtNLM"/>
    </source>
</evidence>
<protein>
    <recommendedName>
        <fullName evidence="3">Ubiquitin-like domain-containing protein</fullName>
    </recommendedName>
</protein>
<dbReference type="EMBL" id="JAPFFF010000009">
    <property type="protein sequence ID" value="KAK8883284.1"/>
    <property type="molecule type" value="Genomic_DNA"/>
</dbReference>
<proteinExistence type="predicted"/>
<comment type="caution">
    <text evidence="1">The sequence shown here is derived from an EMBL/GenBank/DDBJ whole genome shotgun (WGS) entry which is preliminary data.</text>
</comment>
<organism evidence="1 2">
    <name type="scientific">Tritrichomonas musculus</name>
    <dbReference type="NCBI Taxonomy" id="1915356"/>
    <lineage>
        <taxon>Eukaryota</taxon>
        <taxon>Metamonada</taxon>
        <taxon>Parabasalia</taxon>
        <taxon>Tritrichomonadida</taxon>
        <taxon>Tritrichomonadidae</taxon>
        <taxon>Tritrichomonas</taxon>
    </lineage>
</organism>
<sequence>MCQATLSISGSVNTCITVSLTDTISSVLEHINIQNVLNSKNDFTISNSNVLFNNTLLSPAFSLMFYGVHDGCHLIVLRKDQNPLSQLHLDDRMNYSTDDIHSCYANDRRKLYSRNNRSLTRNRSQQLFHNQEISHSSDYYPHGISSSQSSVDLTLGEINNDNLNNQNAINIGAPSYRSISNSDTSFNLITNHEHSNSILNPNISLNRNDQKNRSSNDLVNKKVQKFFMEKCSGNMRDPEFVFQRFKDSINPKTAFEAARITDIYRSRIESNSSSFRKLCKKYNNLSSNDRIRKNTSMPTILPAKAGEPSTDLLPELCTSEGRPIHTGQ</sequence>
<evidence type="ECO:0000313" key="1">
    <source>
        <dbReference type="EMBL" id="KAK8883284.1"/>
    </source>
</evidence>